<dbReference type="Proteomes" id="UP001500843">
    <property type="component" value="Unassembled WGS sequence"/>
</dbReference>
<evidence type="ECO:0000313" key="3">
    <source>
        <dbReference type="EMBL" id="GAA4726864.1"/>
    </source>
</evidence>
<reference evidence="4" key="1">
    <citation type="journal article" date="2019" name="Int. J. Syst. Evol. Microbiol.">
        <title>The Global Catalogue of Microorganisms (GCM) 10K type strain sequencing project: providing services to taxonomists for standard genome sequencing and annotation.</title>
        <authorList>
            <consortium name="The Broad Institute Genomics Platform"/>
            <consortium name="The Broad Institute Genome Sequencing Center for Infectious Disease"/>
            <person name="Wu L."/>
            <person name="Ma J."/>
        </authorList>
    </citation>
    <scope>NUCLEOTIDE SEQUENCE [LARGE SCALE GENOMIC DNA]</scope>
    <source>
        <strain evidence="4">JCM 17975</strain>
    </source>
</reference>
<evidence type="ECO:0000313" key="4">
    <source>
        <dbReference type="Proteomes" id="UP001500843"/>
    </source>
</evidence>
<sequence>MKTSPVSFSTRTPALKTRLCATRSGSLTSERSHRSEPVGDSYNNALAESVVGLYKTECVKIDGPFRSADDLELATLSWMHWFNENRLHSSIGYLTPIEKENEYYREMNSQRQPALGEHALH</sequence>
<dbReference type="InterPro" id="IPR001584">
    <property type="entry name" value="Integrase_cat-core"/>
</dbReference>
<evidence type="ECO:0000259" key="2">
    <source>
        <dbReference type="Pfam" id="PF13683"/>
    </source>
</evidence>
<dbReference type="InterPro" id="IPR012337">
    <property type="entry name" value="RNaseH-like_sf"/>
</dbReference>
<dbReference type="SUPFAM" id="SSF53098">
    <property type="entry name" value="Ribonuclease H-like"/>
    <property type="match status" value="1"/>
</dbReference>
<evidence type="ECO:0000256" key="1">
    <source>
        <dbReference type="SAM" id="MobiDB-lite"/>
    </source>
</evidence>
<comment type="caution">
    <text evidence="3">The sequence shown here is derived from an EMBL/GenBank/DDBJ whole genome shotgun (WGS) entry which is preliminary data.</text>
</comment>
<dbReference type="Pfam" id="PF13683">
    <property type="entry name" value="rve_3"/>
    <property type="match status" value="1"/>
</dbReference>
<organism evidence="3 4">
    <name type="scientific">Promicromonospora umidemergens</name>
    <dbReference type="NCBI Taxonomy" id="629679"/>
    <lineage>
        <taxon>Bacteria</taxon>
        <taxon>Bacillati</taxon>
        <taxon>Actinomycetota</taxon>
        <taxon>Actinomycetes</taxon>
        <taxon>Micrococcales</taxon>
        <taxon>Promicromonosporaceae</taxon>
        <taxon>Promicromonospora</taxon>
    </lineage>
</organism>
<feature type="domain" description="Integrase catalytic" evidence="2">
    <location>
        <begin position="37"/>
        <end position="96"/>
    </location>
</feature>
<dbReference type="EMBL" id="BAABHM010000045">
    <property type="protein sequence ID" value="GAA4726864.1"/>
    <property type="molecule type" value="Genomic_DNA"/>
</dbReference>
<name>A0ABP8YE50_9MICO</name>
<gene>
    <name evidence="3" type="ORF">GCM10023198_59950</name>
</gene>
<accession>A0ABP8YE50</accession>
<keyword evidence="4" id="KW-1185">Reference proteome</keyword>
<protein>
    <recommendedName>
        <fullName evidence="2">Integrase catalytic domain-containing protein</fullName>
    </recommendedName>
</protein>
<proteinExistence type="predicted"/>
<feature type="region of interest" description="Disordered" evidence="1">
    <location>
        <begin position="19"/>
        <end position="41"/>
    </location>
</feature>